<dbReference type="AlphaFoldDB" id="A0A286UM07"/>
<proteinExistence type="predicted"/>
<name>A0A286UM07_9AGAM</name>
<protein>
    <submittedName>
        <fullName evidence="2">Uncharacterized protein</fullName>
    </submittedName>
</protein>
<evidence type="ECO:0000256" key="1">
    <source>
        <dbReference type="SAM" id="MobiDB-lite"/>
    </source>
</evidence>
<dbReference type="InterPro" id="IPR032053">
    <property type="entry name" value="Ribosomal_mS34"/>
</dbReference>
<dbReference type="GO" id="GO:0005739">
    <property type="term" value="C:mitochondrion"/>
    <property type="evidence" value="ECO:0007669"/>
    <property type="project" value="InterPro"/>
</dbReference>
<dbReference type="PANTHER" id="PTHR28589:SF1">
    <property type="entry name" value="SMALL RIBOSOMAL SUBUNIT PROTEIN MS34"/>
    <property type="match status" value="1"/>
</dbReference>
<evidence type="ECO:0000313" key="2">
    <source>
        <dbReference type="EMBL" id="PAV20524.1"/>
    </source>
</evidence>
<dbReference type="PANTHER" id="PTHR28589">
    <property type="entry name" value="28S RIBOSOMAL PROTEIN S34, MITOCHONDRIAL"/>
    <property type="match status" value="1"/>
</dbReference>
<dbReference type="OrthoDB" id="16434at2759"/>
<dbReference type="InParanoid" id="A0A286UM07"/>
<reference evidence="2 3" key="1">
    <citation type="journal article" date="2017" name="Mol. Ecol.">
        <title>Comparative and population genomic landscape of Phellinus noxius: A hypervariable fungus causing root rot in trees.</title>
        <authorList>
            <person name="Chung C.L."/>
            <person name="Lee T.J."/>
            <person name="Akiba M."/>
            <person name="Lee H.H."/>
            <person name="Kuo T.H."/>
            <person name="Liu D."/>
            <person name="Ke H.M."/>
            <person name="Yokoi T."/>
            <person name="Roa M.B."/>
            <person name="Lu M.J."/>
            <person name="Chang Y.Y."/>
            <person name="Ann P.J."/>
            <person name="Tsai J.N."/>
            <person name="Chen C.Y."/>
            <person name="Tzean S.S."/>
            <person name="Ota Y."/>
            <person name="Hattori T."/>
            <person name="Sahashi N."/>
            <person name="Liou R.F."/>
            <person name="Kikuchi T."/>
            <person name="Tsai I.J."/>
        </authorList>
    </citation>
    <scope>NUCLEOTIDE SEQUENCE [LARGE SCALE GENOMIC DNA]</scope>
    <source>
        <strain evidence="2 3">FFPRI411160</strain>
    </source>
</reference>
<organism evidence="2 3">
    <name type="scientific">Pyrrhoderma noxium</name>
    <dbReference type="NCBI Taxonomy" id="2282107"/>
    <lineage>
        <taxon>Eukaryota</taxon>
        <taxon>Fungi</taxon>
        <taxon>Dikarya</taxon>
        <taxon>Basidiomycota</taxon>
        <taxon>Agaricomycotina</taxon>
        <taxon>Agaricomycetes</taxon>
        <taxon>Hymenochaetales</taxon>
        <taxon>Hymenochaetaceae</taxon>
        <taxon>Pyrrhoderma</taxon>
    </lineage>
</organism>
<dbReference type="Pfam" id="PF16053">
    <property type="entry name" value="MRP-S34"/>
    <property type="match status" value="1"/>
</dbReference>
<dbReference type="EMBL" id="NBII01000003">
    <property type="protein sequence ID" value="PAV20524.1"/>
    <property type="molecule type" value="Genomic_DNA"/>
</dbReference>
<feature type="compositionally biased region" description="Low complexity" evidence="1">
    <location>
        <begin position="7"/>
        <end position="21"/>
    </location>
</feature>
<feature type="region of interest" description="Disordered" evidence="1">
    <location>
        <begin position="1"/>
        <end position="21"/>
    </location>
</feature>
<gene>
    <name evidence="2" type="ORF">PNOK_0315100</name>
</gene>
<dbReference type="Proteomes" id="UP000217199">
    <property type="component" value="Unassembled WGS sequence"/>
</dbReference>
<accession>A0A286UM07</accession>
<dbReference type="GO" id="GO:0003735">
    <property type="term" value="F:structural constituent of ribosome"/>
    <property type="evidence" value="ECO:0007669"/>
    <property type="project" value="InterPro"/>
</dbReference>
<keyword evidence="3" id="KW-1185">Reference proteome</keyword>
<comment type="caution">
    <text evidence="2">The sequence shown here is derived from an EMBL/GenBank/DDBJ whole genome shotgun (WGS) entry which is preliminary data.</text>
</comment>
<sequence>MNVTRILRSASTSASTSSPAPRLPRALLNLVDKSISENLTNNAKPSNLFETLSRLPDDGVGSRVHQTRWSSKGIEGCYWEISRVRLEHEGTRGKAWGRLVWRGKVINEEKEEKIRGVLKYMWATGASTGKNLKAVQPLSPKSVLEQIKERQPPSP</sequence>
<evidence type="ECO:0000313" key="3">
    <source>
        <dbReference type="Proteomes" id="UP000217199"/>
    </source>
</evidence>